<dbReference type="Pfam" id="PF00754">
    <property type="entry name" value="F5_F8_type_C"/>
    <property type="match status" value="1"/>
</dbReference>
<protein>
    <recommendedName>
        <fullName evidence="1">F5/8 type C domain-containing protein</fullName>
    </recommendedName>
</protein>
<sequence length="383" mass="43011">MKMNNRNFKYRNIRLLGILLILTLGFLIGCTKMDNTYEQFWKDGERIYPAPIKSVTSFSGFNRILLKGTIPKDPTVTKARVFWNYGNDSIEVPIASDRDDDTFSLYLEDMEESLYSFIIHTYDENGNKSIPVNAIGNSYGETYKASVLPRLMLSASHSDGELEIIWGGSSEASAIHTEIQYEGVSGKMESHIAKSDEQITTILNYDHSGNQTLKFRTFYLPDPTALDIVHTDFETFKVKGAIRILPKDNWTATASSFDGRNGTGRMATSAIDGDLSSIWVNQISPQTFFPHDITINLNEVVVGVEGIQILFGDRADTPKNIEIHGSKNGVDWSLMGTYPVLKNNNVQTFDLAAPEDIQYFKIVGLDSYGSNNIVIYEIWAFTR</sequence>
<gene>
    <name evidence="2" type="ORF">C1H87_03985</name>
</gene>
<dbReference type="SUPFAM" id="SSF49785">
    <property type="entry name" value="Galactose-binding domain-like"/>
    <property type="match status" value="1"/>
</dbReference>
<name>A0A2K9PLL2_9FLAO</name>
<dbReference type="AlphaFoldDB" id="A0A2K9PLL2"/>
<evidence type="ECO:0000313" key="2">
    <source>
        <dbReference type="EMBL" id="AUP77915.1"/>
    </source>
</evidence>
<accession>A0A2K9PLL2</accession>
<reference evidence="2 3" key="1">
    <citation type="submission" date="2018-01" db="EMBL/GenBank/DDBJ databases">
        <title>Complete genome sequence of Flavivirga eckloniae ECD14 isolated from seaweed Ecklonia cava.</title>
        <authorList>
            <person name="Lee J.H."/>
            <person name="Baik K.S."/>
            <person name="Seong C.N."/>
        </authorList>
    </citation>
    <scope>NUCLEOTIDE SEQUENCE [LARGE SCALE GENOMIC DNA]</scope>
    <source>
        <strain evidence="2 3">ECD14</strain>
    </source>
</reference>
<keyword evidence="3" id="KW-1185">Reference proteome</keyword>
<evidence type="ECO:0000259" key="1">
    <source>
        <dbReference type="Pfam" id="PF00754"/>
    </source>
</evidence>
<dbReference type="InterPro" id="IPR008979">
    <property type="entry name" value="Galactose-bd-like_sf"/>
</dbReference>
<dbReference type="Proteomes" id="UP000235826">
    <property type="component" value="Chromosome"/>
</dbReference>
<dbReference type="EMBL" id="CP025791">
    <property type="protein sequence ID" value="AUP77915.1"/>
    <property type="molecule type" value="Genomic_DNA"/>
</dbReference>
<dbReference type="Pfam" id="PF16389">
    <property type="entry name" value="DUF4998"/>
    <property type="match status" value="1"/>
</dbReference>
<dbReference type="KEGG" id="fek:C1H87_03985"/>
<dbReference type="InterPro" id="IPR000421">
    <property type="entry name" value="FA58C"/>
</dbReference>
<evidence type="ECO:0000313" key="3">
    <source>
        <dbReference type="Proteomes" id="UP000235826"/>
    </source>
</evidence>
<organism evidence="2 3">
    <name type="scientific">Flavivirga eckloniae</name>
    <dbReference type="NCBI Taxonomy" id="1803846"/>
    <lineage>
        <taxon>Bacteria</taxon>
        <taxon>Pseudomonadati</taxon>
        <taxon>Bacteroidota</taxon>
        <taxon>Flavobacteriia</taxon>
        <taxon>Flavobacteriales</taxon>
        <taxon>Flavobacteriaceae</taxon>
        <taxon>Flavivirga</taxon>
    </lineage>
</organism>
<feature type="domain" description="F5/8 type C" evidence="1">
    <location>
        <begin position="252"/>
        <end position="376"/>
    </location>
</feature>
<dbReference type="Gene3D" id="2.60.120.260">
    <property type="entry name" value="Galactose-binding domain-like"/>
    <property type="match status" value="1"/>
</dbReference>
<proteinExistence type="predicted"/>
<dbReference type="PROSITE" id="PS51257">
    <property type="entry name" value="PROKAR_LIPOPROTEIN"/>
    <property type="match status" value="1"/>
</dbReference>